<evidence type="ECO:0000313" key="2">
    <source>
        <dbReference type="EMBL" id="QRD84329.1"/>
    </source>
</evidence>
<keyword evidence="3" id="KW-1185">Reference proteome</keyword>
<gene>
    <name evidence="2" type="ORF">F9C07_2072275</name>
</gene>
<dbReference type="AlphaFoldDB" id="A0A7U2QTW5"/>
<accession>A0A7U2QTW5</accession>
<dbReference type="VEuPathDB" id="FungiDB:F9C07_2072275"/>
<feature type="transmembrane region" description="Helical" evidence="1">
    <location>
        <begin position="44"/>
        <end position="62"/>
    </location>
</feature>
<dbReference type="Proteomes" id="UP000596276">
    <property type="component" value="Chromosome 5"/>
</dbReference>
<dbReference type="EMBL" id="CP044621">
    <property type="protein sequence ID" value="QRD84329.1"/>
    <property type="molecule type" value="Genomic_DNA"/>
</dbReference>
<keyword evidence="1" id="KW-1133">Transmembrane helix</keyword>
<organism evidence="2 3">
    <name type="scientific">Aspergillus flavus (strain ATCC 200026 / FGSC A1120 / IAM 13836 / NRRL 3357 / JCM 12722 / SRRC 167)</name>
    <dbReference type="NCBI Taxonomy" id="332952"/>
    <lineage>
        <taxon>Eukaryota</taxon>
        <taxon>Fungi</taxon>
        <taxon>Dikarya</taxon>
        <taxon>Ascomycota</taxon>
        <taxon>Pezizomycotina</taxon>
        <taxon>Eurotiomycetes</taxon>
        <taxon>Eurotiomycetidae</taxon>
        <taxon>Eurotiales</taxon>
        <taxon>Aspergillaceae</taxon>
        <taxon>Aspergillus</taxon>
        <taxon>Aspergillus subgen. Circumdati</taxon>
    </lineage>
</organism>
<sequence>CSSILDYLVNSRYGTSSINKHIKDINCRKSTIKRPNIKQLLEKVVYLLLSIKLSLNYILIYISRHRIYRPNY</sequence>
<evidence type="ECO:0000313" key="3">
    <source>
        <dbReference type="Proteomes" id="UP000596276"/>
    </source>
</evidence>
<reference evidence="3" key="1">
    <citation type="journal article" date="2021" name="G3 (Bethesda)">
        <title>Chromosome assembled and annotated genome sequence of Aspergillus flavus NRRL 3357.</title>
        <authorList>
            <person name="Skerker J.M."/>
            <person name="Pianalto K.M."/>
            <person name="Mondo S.J."/>
            <person name="Yang K."/>
            <person name="Arkin A.P."/>
            <person name="Keller N.P."/>
            <person name="Grigoriev I.V."/>
            <person name="Louise Glass N.L."/>
        </authorList>
    </citation>
    <scope>NUCLEOTIDE SEQUENCE [LARGE SCALE GENOMIC DNA]</scope>
    <source>
        <strain evidence="3">ATCC 200026 / FGSC A1120 / IAM 13836 / NRRL 3357 / JCM 12722 / SRRC 167</strain>
    </source>
</reference>
<keyword evidence="1" id="KW-0812">Transmembrane</keyword>
<name>A0A7U2QTW5_ASPFN</name>
<feature type="non-terminal residue" evidence="2">
    <location>
        <position position="1"/>
    </location>
</feature>
<protein>
    <submittedName>
        <fullName evidence="2">Uncharacterized protein</fullName>
    </submittedName>
</protein>
<proteinExistence type="predicted"/>
<evidence type="ECO:0000256" key="1">
    <source>
        <dbReference type="SAM" id="Phobius"/>
    </source>
</evidence>
<keyword evidence="1" id="KW-0472">Membrane</keyword>